<dbReference type="Pfam" id="PF04248">
    <property type="entry name" value="NTP_transf_9"/>
    <property type="match status" value="1"/>
</dbReference>
<dbReference type="STRING" id="1112.A9D12_07080"/>
<organism evidence="2 3">
    <name type="scientific">Erythrobacter neustonensis</name>
    <dbReference type="NCBI Taxonomy" id="1112"/>
    <lineage>
        <taxon>Bacteria</taxon>
        <taxon>Pseudomonadati</taxon>
        <taxon>Pseudomonadota</taxon>
        <taxon>Alphaproteobacteria</taxon>
        <taxon>Sphingomonadales</taxon>
        <taxon>Erythrobacteraceae</taxon>
        <taxon>Erythrobacter/Porphyrobacter group</taxon>
        <taxon>Erythrobacter</taxon>
    </lineage>
</organism>
<accession>A0A192D4D1</accession>
<dbReference type="InterPro" id="IPR007361">
    <property type="entry name" value="DUF427"/>
</dbReference>
<proteinExistence type="predicted"/>
<dbReference type="AlphaFoldDB" id="A0A192D4D1"/>
<keyword evidence="3" id="KW-1185">Reference proteome</keyword>
<evidence type="ECO:0000313" key="3">
    <source>
        <dbReference type="Proteomes" id="UP000078263"/>
    </source>
</evidence>
<evidence type="ECO:0000259" key="1">
    <source>
        <dbReference type="Pfam" id="PF04248"/>
    </source>
</evidence>
<dbReference type="PANTHER" id="PTHR43058">
    <property type="entry name" value="SLR0655 PROTEIN"/>
    <property type="match status" value="1"/>
</dbReference>
<dbReference type="KEGG" id="pns:A9D12_07080"/>
<dbReference type="InterPro" id="IPR038694">
    <property type="entry name" value="DUF427_sf"/>
</dbReference>
<sequence length="168" mass="18580">MKQPHYPQPDPPRAGQESVWDYPRPAIAEPTARHIRIVHRSVILADTREAWRTLETSHPPTYYIPQADIAMAHLAPNPARSICEWKGQAVYWDVLIAGERFAGAGWSYPAPTPAFAGIAGHIAFYAAPFDEVTVDGEQVTPQPGGFYGGWITSREAGPFKGIPGSRFW</sequence>
<dbReference type="Proteomes" id="UP000078263">
    <property type="component" value="Chromosome"/>
</dbReference>
<feature type="domain" description="DUF427" evidence="1">
    <location>
        <begin position="35"/>
        <end position="126"/>
    </location>
</feature>
<reference evidence="2 3" key="1">
    <citation type="submission" date="2016-05" db="EMBL/GenBank/DDBJ databases">
        <title>Compelete Genome Sequence of Bacteriochlorophyll-Synthesizing Bacterium Porphyrobacter neustonensis DSM 9434.</title>
        <authorList>
            <person name="Shi X.-L."/>
            <person name="Wu Y.-H."/>
            <person name="Cheng H."/>
            <person name="Xu L."/>
            <person name="Zhang X.-Q."/>
            <person name="Wang C.-S."/>
            <person name="Xu X.-W."/>
        </authorList>
    </citation>
    <scope>NUCLEOTIDE SEQUENCE [LARGE SCALE GENOMIC DNA]</scope>
    <source>
        <strain evidence="2 3">DSM 9434</strain>
    </source>
</reference>
<dbReference type="RefSeq" id="WP_068350657.1">
    <property type="nucleotide sequence ID" value="NZ_CP016033.1"/>
</dbReference>
<dbReference type="EMBL" id="CP016033">
    <property type="protein sequence ID" value="ANK12747.1"/>
    <property type="molecule type" value="Genomic_DNA"/>
</dbReference>
<name>A0A192D4D1_9SPHN</name>
<dbReference type="OrthoDB" id="9815163at2"/>
<evidence type="ECO:0000313" key="2">
    <source>
        <dbReference type="EMBL" id="ANK12747.1"/>
    </source>
</evidence>
<gene>
    <name evidence="2" type="ORF">A9D12_07080</name>
</gene>
<dbReference type="PANTHER" id="PTHR43058:SF1">
    <property type="entry name" value="DUF427 DOMAIN-CONTAINING PROTEIN"/>
    <property type="match status" value="1"/>
</dbReference>
<protein>
    <recommendedName>
        <fullName evidence="1">DUF427 domain-containing protein</fullName>
    </recommendedName>
</protein>
<dbReference type="Gene3D" id="2.170.150.40">
    <property type="entry name" value="Domain of unknown function (DUF427)"/>
    <property type="match status" value="1"/>
</dbReference>